<feature type="domain" description="Orange" evidence="11">
    <location>
        <begin position="113"/>
        <end position="147"/>
    </location>
</feature>
<dbReference type="Pfam" id="PF00010">
    <property type="entry name" value="HLH"/>
    <property type="match status" value="1"/>
</dbReference>
<name>A0A3B4CH41_PYGNA</name>
<dbReference type="CDD" id="cd11462">
    <property type="entry name" value="bHLH-O_HES7"/>
    <property type="match status" value="1"/>
</dbReference>
<sequence length="307" mass="34278">MGPPKMPNRRASKRILKPVIEKKRRDRINQRLDELRTLLLDNTLDARLQNPKLEKAEILELTVEYIRKKTEESKDFKKESSDTVAAVLTARKPRLPCISLHDPTQHHASNPLYTAGFQECISRLASFVDCVEPSQREHFIQGLRHHLDSRSICIPSHPWASGTSEPFSYTNNHQLYPTSFVLHHPHASGQALTHPYPSPPYSLSPPPSPCYSSASPPFSTSPTYLSVPCHFPFPPSISPLSADSSSSLSFATSTPAVTVAAAPQPLIKAGPSTPLQPAVPTAPSRQPQRTLRRALFQNQQQIIWRPW</sequence>
<evidence type="ECO:0000256" key="2">
    <source>
        <dbReference type="ARBA" id="ARBA00022473"/>
    </source>
</evidence>
<dbReference type="GO" id="GO:0005634">
    <property type="term" value="C:nucleus"/>
    <property type="evidence" value="ECO:0007669"/>
    <property type="project" value="UniProtKB-SubCell"/>
</dbReference>
<evidence type="ECO:0000313" key="12">
    <source>
        <dbReference type="Ensembl" id="ENSPNAP00000010146.2"/>
    </source>
</evidence>
<accession>A0A3B4CH41</accession>
<dbReference type="SUPFAM" id="SSF47459">
    <property type="entry name" value="HLH, helix-loop-helix DNA-binding domain"/>
    <property type="match status" value="1"/>
</dbReference>
<dbReference type="OMA" id="NTFVLHH"/>
<evidence type="ECO:0000256" key="5">
    <source>
        <dbReference type="ARBA" id="ARBA00023125"/>
    </source>
</evidence>
<dbReference type="PROSITE" id="PS50888">
    <property type="entry name" value="BHLH"/>
    <property type="match status" value="1"/>
</dbReference>
<dbReference type="OrthoDB" id="690068at2759"/>
<comment type="subunit">
    <text evidence="8">Transcription repression requires formation of a complex with a corepressor protein of the Groucho/TLE family.</text>
</comment>
<dbReference type="InterPro" id="IPR036638">
    <property type="entry name" value="HLH_DNA-bd_sf"/>
</dbReference>
<evidence type="ECO:0000256" key="3">
    <source>
        <dbReference type="ARBA" id="ARBA00022491"/>
    </source>
</evidence>
<keyword evidence="7" id="KW-0539">Nucleus</keyword>
<dbReference type="GO" id="GO:0046983">
    <property type="term" value="F:protein dimerization activity"/>
    <property type="evidence" value="ECO:0007669"/>
    <property type="project" value="InterPro"/>
</dbReference>
<keyword evidence="6" id="KW-0804">Transcription</keyword>
<proteinExistence type="predicted"/>
<reference evidence="12" key="2">
    <citation type="submission" date="2025-08" db="UniProtKB">
        <authorList>
            <consortium name="Ensembl"/>
        </authorList>
    </citation>
    <scope>IDENTIFICATION</scope>
</reference>
<evidence type="ECO:0000313" key="13">
    <source>
        <dbReference type="Proteomes" id="UP001501920"/>
    </source>
</evidence>
<evidence type="ECO:0000256" key="4">
    <source>
        <dbReference type="ARBA" id="ARBA00023015"/>
    </source>
</evidence>
<dbReference type="GO" id="GO:0006355">
    <property type="term" value="P:regulation of DNA-templated transcription"/>
    <property type="evidence" value="ECO:0007669"/>
    <property type="project" value="InterPro"/>
</dbReference>
<evidence type="ECO:0000259" key="10">
    <source>
        <dbReference type="PROSITE" id="PS50888"/>
    </source>
</evidence>
<dbReference type="GeneID" id="108413615"/>
<dbReference type="SMART" id="SM00353">
    <property type="entry name" value="HLH"/>
    <property type="match status" value="1"/>
</dbReference>
<dbReference type="Gene3D" id="4.10.280.10">
    <property type="entry name" value="Helix-loop-helix DNA-binding domain"/>
    <property type="match status" value="1"/>
</dbReference>
<dbReference type="GO" id="GO:0003677">
    <property type="term" value="F:DNA binding"/>
    <property type="evidence" value="ECO:0007669"/>
    <property type="project" value="UniProtKB-KW"/>
</dbReference>
<evidence type="ECO:0000256" key="6">
    <source>
        <dbReference type="ARBA" id="ARBA00023163"/>
    </source>
</evidence>
<reference evidence="12" key="3">
    <citation type="submission" date="2025-09" db="UniProtKB">
        <authorList>
            <consortium name="Ensembl"/>
        </authorList>
    </citation>
    <scope>IDENTIFICATION</scope>
</reference>
<dbReference type="PROSITE" id="PS51054">
    <property type="entry name" value="ORANGE"/>
    <property type="match status" value="1"/>
</dbReference>
<comment type="subcellular location">
    <subcellularLocation>
        <location evidence="1">Nucleus</location>
    </subcellularLocation>
</comment>
<dbReference type="GeneTree" id="ENSGT00730000111282"/>
<evidence type="ECO:0000259" key="11">
    <source>
        <dbReference type="PROSITE" id="PS51054"/>
    </source>
</evidence>
<dbReference type="InterPro" id="IPR003650">
    <property type="entry name" value="Orange_dom"/>
</dbReference>
<feature type="region of interest" description="Disordered" evidence="9">
    <location>
        <begin position="1"/>
        <end position="20"/>
    </location>
</feature>
<reference evidence="12 13" key="1">
    <citation type="submission" date="2020-10" db="EMBL/GenBank/DDBJ databases">
        <title>Pygocentrus nattereri (red-bellied piranha) genome, fPygNat1, primary haplotype.</title>
        <authorList>
            <person name="Myers G."/>
            <person name="Meyer A."/>
            <person name="Karagic N."/>
            <person name="Pippel M."/>
            <person name="Winkler S."/>
            <person name="Tracey A."/>
            <person name="Wood J."/>
            <person name="Formenti G."/>
            <person name="Howe K."/>
            <person name="Fedrigo O."/>
            <person name="Jarvis E.D."/>
        </authorList>
    </citation>
    <scope>NUCLEOTIDE SEQUENCE [LARGE SCALE GENOMIC DNA]</scope>
</reference>
<feature type="domain" description="BHLH" evidence="10">
    <location>
        <begin position="12"/>
        <end position="69"/>
    </location>
</feature>
<dbReference type="CTD" id="30287"/>
<organism evidence="12 13">
    <name type="scientific">Pygocentrus nattereri</name>
    <name type="common">Red-bellied piranha</name>
    <dbReference type="NCBI Taxonomy" id="42514"/>
    <lineage>
        <taxon>Eukaryota</taxon>
        <taxon>Metazoa</taxon>
        <taxon>Chordata</taxon>
        <taxon>Craniata</taxon>
        <taxon>Vertebrata</taxon>
        <taxon>Euteleostomi</taxon>
        <taxon>Actinopterygii</taxon>
        <taxon>Neopterygii</taxon>
        <taxon>Teleostei</taxon>
        <taxon>Ostariophysi</taxon>
        <taxon>Characiformes</taxon>
        <taxon>Characoidei</taxon>
        <taxon>Pygocentrus</taxon>
    </lineage>
</organism>
<dbReference type="Ensembl" id="ENSPNAT00000016714.2">
    <property type="protein sequence ID" value="ENSPNAP00000010146.2"/>
    <property type="gene ID" value="ENSPNAG00000015651.2"/>
</dbReference>
<dbReference type="STRING" id="42514.ENSPNAP00000010146"/>
<keyword evidence="4" id="KW-0805">Transcription regulation</keyword>
<keyword evidence="2" id="KW-0217">Developmental protein</keyword>
<dbReference type="FunFam" id="4.10.280.10:FF:000063">
    <property type="entry name" value="transcription factor HES-7 isoform X1"/>
    <property type="match status" value="1"/>
</dbReference>
<dbReference type="InterPro" id="IPR032644">
    <property type="entry name" value="HES-7_bHLH-O"/>
</dbReference>
<dbReference type="AlphaFoldDB" id="A0A3B4CH41"/>
<dbReference type="InterPro" id="IPR011598">
    <property type="entry name" value="bHLH_dom"/>
</dbReference>
<evidence type="ECO:0000256" key="8">
    <source>
        <dbReference type="ARBA" id="ARBA00023791"/>
    </source>
</evidence>
<evidence type="ECO:0000256" key="9">
    <source>
        <dbReference type="SAM" id="MobiDB-lite"/>
    </source>
</evidence>
<evidence type="ECO:0000256" key="7">
    <source>
        <dbReference type="ARBA" id="ARBA00023242"/>
    </source>
</evidence>
<keyword evidence="13" id="KW-1185">Reference proteome</keyword>
<feature type="compositionally biased region" description="Basic residues" evidence="9">
    <location>
        <begin position="7"/>
        <end position="18"/>
    </location>
</feature>
<evidence type="ECO:0000256" key="1">
    <source>
        <dbReference type="ARBA" id="ARBA00004123"/>
    </source>
</evidence>
<dbReference type="RefSeq" id="XP_017541710.2">
    <property type="nucleotide sequence ID" value="XM_017686221.2"/>
</dbReference>
<keyword evidence="3" id="KW-0678">Repressor</keyword>
<dbReference type="InterPro" id="IPR050370">
    <property type="entry name" value="HES_HEY"/>
</dbReference>
<dbReference type="Proteomes" id="UP001501920">
    <property type="component" value="Chromosome 23"/>
</dbReference>
<protein>
    <recommendedName>
        <fullName evidence="14">BHLH domain-containing protein</fullName>
    </recommendedName>
</protein>
<dbReference type="PANTHER" id="PTHR10985">
    <property type="entry name" value="BASIC HELIX-LOOP-HELIX TRANSCRIPTION FACTOR, HES-RELATED"/>
    <property type="match status" value="1"/>
</dbReference>
<evidence type="ECO:0008006" key="14">
    <source>
        <dbReference type="Google" id="ProtNLM"/>
    </source>
</evidence>
<keyword evidence="5" id="KW-0238">DNA-binding</keyword>